<evidence type="ECO:0000256" key="1">
    <source>
        <dbReference type="SAM" id="Phobius"/>
    </source>
</evidence>
<gene>
    <name evidence="2" type="ORF">TWF718_003542</name>
</gene>
<keyword evidence="1" id="KW-1133">Transmembrane helix</keyword>
<keyword evidence="1" id="KW-0472">Membrane</keyword>
<keyword evidence="1" id="KW-0812">Transmembrane</keyword>
<dbReference type="Proteomes" id="UP001313282">
    <property type="component" value="Unassembled WGS sequence"/>
</dbReference>
<sequence>MVYIATIVAATFFHKTVIAETKAPYLLIALYQSITAVIALVYTAFNTYATGNFQALTQDTAMKHESIPEHALKHWKPFAYILLYLFSEEGFWLSLSSLSLFRQQLIYLSYPLFAAIFTWVWVISGRGGRPTDGIKGERMLKVAALAGLLVLCWSYELSFGWCISVVGVAMRGFMNVITRDLITSGDHIASELVMSASSALAFRALSSCYSSTEWARIWPHLAELSWEIYRKAIATGVCYGMAQLIGMEILRKWETAKGCWIMVVPAAVGVVGCLAMKI</sequence>
<reference evidence="2 3" key="1">
    <citation type="submission" date="2019-10" db="EMBL/GenBank/DDBJ databases">
        <authorList>
            <person name="Palmer J.M."/>
        </authorList>
    </citation>
    <scope>NUCLEOTIDE SEQUENCE [LARGE SCALE GENOMIC DNA]</scope>
    <source>
        <strain evidence="2 3">TWF718</strain>
    </source>
</reference>
<proteinExistence type="predicted"/>
<evidence type="ECO:0000313" key="2">
    <source>
        <dbReference type="EMBL" id="KAK6330114.1"/>
    </source>
</evidence>
<feature type="transmembrane region" description="Helical" evidence="1">
    <location>
        <begin position="105"/>
        <end position="123"/>
    </location>
</feature>
<name>A0AAN8NKW0_9PEZI</name>
<feature type="transmembrane region" description="Helical" evidence="1">
    <location>
        <begin position="25"/>
        <end position="45"/>
    </location>
</feature>
<keyword evidence="3" id="KW-1185">Reference proteome</keyword>
<evidence type="ECO:0000313" key="3">
    <source>
        <dbReference type="Proteomes" id="UP001313282"/>
    </source>
</evidence>
<dbReference type="AlphaFoldDB" id="A0AAN8NKW0"/>
<dbReference type="EMBL" id="JAVHNR010000012">
    <property type="protein sequence ID" value="KAK6330114.1"/>
    <property type="molecule type" value="Genomic_DNA"/>
</dbReference>
<feature type="transmembrane region" description="Helical" evidence="1">
    <location>
        <begin position="78"/>
        <end position="98"/>
    </location>
</feature>
<feature type="transmembrane region" description="Helical" evidence="1">
    <location>
        <begin position="143"/>
        <end position="169"/>
    </location>
</feature>
<accession>A0AAN8NKW0</accession>
<protein>
    <submittedName>
        <fullName evidence="2">Uncharacterized protein</fullName>
    </submittedName>
</protein>
<organism evidence="2 3">
    <name type="scientific">Orbilia javanica</name>
    <dbReference type="NCBI Taxonomy" id="47235"/>
    <lineage>
        <taxon>Eukaryota</taxon>
        <taxon>Fungi</taxon>
        <taxon>Dikarya</taxon>
        <taxon>Ascomycota</taxon>
        <taxon>Pezizomycotina</taxon>
        <taxon>Orbiliomycetes</taxon>
        <taxon>Orbiliales</taxon>
        <taxon>Orbiliaceae</taxon>
        <taxon>Orbilia</taxon>
    </lineage>
</organism>
<comment type="caution">
    <text evidence="2">The sequence shown here is derived from an EMBL/GenBank/DDBJ whole genome shotgun (WGS) entry which is preliminary data.</text>
</comment>